<evidence type="ECO:0000256" key="11">
    <source>
        <dbReference type="ARBA" id="ARBA00023136"/>
    </source>
</evidence>
<dbReference type="Pfam" id="PF12483">
    <property type="entry name" value="GIDE"/>
    <property type="match status" value="1"/>
</dbReference>
<evidence type="ECO:0000256" key="5">
    <source>
        <dbReference type="ARBA" id="ARBA00022692"/>
    </source>
</evidence>
<evidence type="ECO:0000313" key="13">
    <source>
        <dbReference type="EMBL" id="RRT55583.1"/>
    </source>
</evidence>
<dbReference type="EC" id="2.3.2.27" evidence="3"/>
<evidence type="ECO:0000259" key="12">
    <source>
        <dbReference type="Pfam" id="PF12483"/>
    </source>
</evidence>
<protein>
    <recommendedName>
        <fullName evidence="3">RING-type E3 ubiquitin transferase</fullName>
        <ecNumber evidence="3">2.3.2.27</ecNumber>
    </recommendedName>
</protein>
<dbReference type="GO" id="GO:0061630">
    <property type="term" value="F:ubiquitin protein ligase activity"/>
    <property type="evidence" value="ECO:0007669"/>
    <property type="project" value="UniProtKB-EC"/>
</dbReference>
<keyword evidence="10" id="KW-1133">Transmembrane helix</keyword>
<accession>A0A426YV16</accession>
<dbReference type="AlphaFoldDB" id="A0A426YV16"/>
<feature type="domain" description="E3 Ubiquitin ligase MUL1-like" evidence="12">
    <location>
        <begin position="40"/>
        <end position="82"/>
    </location>
</feature>
<keyword evidence="7" id="KW-0863">Zinc-finger</keyword>
<keyword evidence="11" id="KW-0472">Membrane</keyword>
<evidence type="ECO:0000256" key="7">
    <source>
        <dbReference type="ARBA" id="ARBA00022771"/>
    </source>
</evidence>
<dbReference type="GO" id="GO:0008270">
    <property type="term" value="F:zinc ion binding"/>
    <property type="evidence" value="ECO:0007669"/>
    <property type="project" value="UniProtKB-KW"/>
</dbReference>
<comment type="caution">
    <text evidence="13">The sequence shown here is derived from an EMBL/GenBank/DDBJ whole genome shotgun (WGS) entry which is preliminary data.</text>
</comment>
<comment type="subcellular location">
    <subcellularLocation>
        <location evidence="2">Membrane</location>
        <topology evidence="2">Multi-pass membrane protein</topology>
    </subcellularLocation>
</comment>
<keyword evidence="8" id="KW-0833">Ubl conjugation pathway</keyword>
<evidence type="ECO:0000256" key="9">
    <source>
        <dbReference type="ARBA" id="ARBA00022833"/>
    </source>
</evidence>
<keyword evidence="4" id="KW-0808">Transferase</keyword>
<dbReference type="Proteomes" id="UP000287651">
    <property type="component" value="Unassembled WGS sequence"/>
</dbReference>
<keyword evidence="5" id="KW-0812">Transmembrane</keyword>
<organism evidence="13 14">
    <name type="scientific">Ensete ventricosum</name>
    <name type="common">Abyssinian banana</name>
    <name type="synonym">Musa ensete</name>
    <dbReference type="NCBI Taxonomy" id="4639"/>
    <lineage>
        <taxon>Eukaryota</taxon>
        <taxon>Viridiplantae</taxon>
        <taxon>Streptophyta</taxon>
        <taxon>Embryophyta</taxon>
        <taxon>Tracheophyta</taxon>
        <taxon>Spermatophyta</taxon>
        <taxon>Magnoliopsida</taxon>
        <taxon>Liliopsida</taxon>
        <taxon>Zingiberales</taxon>
        <taxon>Musaceae</taxon>
        <taxon>Ensete</taxon>
    </lineage>
</organism>
<comment type="catalytic activity">
    <reaction evidence="1">
        <text>S-ubiquitinyl-[E2 ubiquitin-conjugating enzyme]-L-cysteine + [acceptor protein]-L-lysine = [E2 ubiquitin-conjugating enzyme]-L-cysteine + N(6)-ubiquitinyl-[acceptor protein]-L-lysine.</text>
        <dbReference type="EC" id="2.3.2.27"/>
    </reaction>
</comment>
<keyword evidence="9" id="KW-0862">Zinc</keyword>
<evidence type="ECO:0000256" key="8">
    <source>
        <dbReference type="ARBA" id="ARBA00022786"/>
    </source>
</evidence>
<keyword evidence="6" id="KW-0479">Metal-binding</keyword>
<dbReference type="GO" id="GO:0016567">
    <property type="term" value="P:protein ubiquitination"/>
    <property type="evidence" value="ECO:0007669"/>
    <property type="project" value="InterPro"/>
</dbReference>
<evidence type="ECO:0000256" key="4">
    <source>
        <dbReference type="ARBA" id="ARBA00022679"/>
    </source>
</evidence>
<name>A0A426YV16_ENSVE</name>
<evidence type="ECO:0000256" key="1">
    <source>
        <dbReference type="ARBA" id="ARBA00000900"/>
    </source>
</evidence>
<reference evidence="13 14" key="1">
    <citation type="journal article" date="2014" name="Agronomy (Basel)">
        <title>A Draft Genome Sequence for Ensete ventricosum, the Drought-Tolerant Tree Against Hunger.</title>
        <authorList>
            <person name="Harrison J."/>
            <person name="Moore K.A."/>
            <person name="Paszkiewicz K."/>
            <person name="Jones T."/>
            <person name="Grant M."/>
            <person name="Ambacheew D."/>
            <person name="Muzemil S."/>
            <person name="Studholme D.J."/>
        </authorList>
    </citation>
    <scope>NUCLEOTIDE SEQUENCE [LARGE SCALE GENOMIC DNA]</scope>
</reference>
<dbReference type="GO" id="GO:0016020">
    <property type="term" value="C:membrane"/>
    <property type="evidence" value="ECO:0007669"/>
    <property type="project" value="UniProtKB-SubCell"/>
</dbReference>
<evidence type="ECO:0000313" key="14">
    <source>
        <dbReference type="Proteomes" id="UP000287651"/>
    </source>
</evidence>
<evidence type="ECO:0000256" key="6">
    <source>
        <dbReference type="ARBA" id="ARBA00022723"/>
    </source>
</evidence>
<gene>
    <name evidence="13" type="ORF">B296_00014484</name>
</gene>
<dbReference type="InterPro" id="IPR022170">
    <property type="entry name" value="MUL1-like"/>
</dbReference>
<sequence>MQAERLFHDLDACRPDYQFLRIRGDLWSVGRWTTYRVLRFVIPNFSKNEVIMLGVKRTERILPTGTALTIVGEVLRENKELQNDSPVLGAAAARQARDAEGRSLKVYL</sequence>
<evidence type="ECO:0000256" key="2">
    <source>
        <dbReference type="ARBA" id="ARBA00004141"/>
    </source>
</evidence>
<dbReference type="EMBL" id="AMZH03010020">
    <property type="protein sequence ID" value="RRT55583.1"/>
    <property type="molecule type" value="Genomic_DNA"/>
</dbReference>
<evidence type="ECO:0000256" key="10">
    <source>
        <dbReference type="ARBA" id="ARBA00022989"/>
    </source>
</evidence>
<proteinExistence type="predicted"/>
<evidence type="ECO:0000256" key="3">
    <source>
        <dbReference type="ARBA" id="ARBA00012483"/>
    </source>
</evidence>